<dbReference type="EMBL" id="CM056820">
    <property type="protein sequence ID" value="KAJ8616043.1"/>
    <property type="molecule type" value="Genomic_DNA"/>
</dbReference>
<keyword evidence="2" id="KW-1185">Reference proteome</keyword>
<reference evidence="1 2" key="1">
    <citation type="journal article" date="2022" name="Hortic Res">
        <title>A haplotype resolved chromosomal level avocado genome allows analysis of novel avocado genes.</title>
        <authorList>
            <person name="Nath O."/>
            <person name="Fletcher S.J."/>
            <person name="Hayward A."/>
            <person name="Shaw L.M."/>
            <person name="Masouleh A.K."/>
            <person name="Furtado A."/>
            <person name="Henry R.J."/>
            <person name="Mitter N."/>
        </authorList>
    </citation>
    <scope>NUCLEOTIDE SEQUENCE [LARGE SCALE GENOMIC DNA]</scope>
    <source>
        <strain evidence="2">cv. Hass</strain>
    </source>
</reference>
<protein>
    <submittedName>
        <fullName evidence="1">Uncharacterized protein</fullName>
    </submittedName>
</protein>
<accession>A0ACC2K4K6</accession>
<organism evidence="1 2">
    <name type="scientific">Persea americana</name>
    <name type="common">Avocado</name>
    <dbReference type="NCBI Taxonomy" id="3435"/>
    <lineage>
        <taxon>Eukaryota</taxon>
        <taxon>Viridiplantae</taxon>
        <taxon>Streptophyta</taxon>
        <taxon>Embryophyta</taxon>
        <taxon>Tracheophyta</taxon>
        <taxon>Spermatophyta</taxon>
        <taxon>Magnoliopsida</taxon>
        <taxon>Magnoliidae</taxon>
        <taxon>Laurales</taxon>
        <taxon>Lauraceae</taxon>
        <taxon>Persea</taxon>
    </lineage>
</organism>
<sequence length="939" mass="99875">MKKAFGQTVRDLKREVNKTVLKVPKIEQKIIMAVLWKRINSTGKKWRHVYKALTVLEYLVVHGSERIIYEIREHAYQLSTLYDFQSIDSSGRDQGSNVRRKSQGLIALVNDKERMREVRLKAEANEDRYQSASATCGMYSPSDRNGDCYEGRYGNRKDDRNGYARDREWGHRDDEKYGRGRDLYGQGGNCYDRGSNDHYSKDRKRNDDCKESGSNGDNHSASRNRSSVGEKHRPYEDDDQCSSRQLEQNHFEQTIYEAAVSDSQSHSKEESEGDGGLVAAALSPKASSPSGNTSEGQATTMADIASSASNREVDEFDEFDPCASRSASLSTVSAAEMDLLGTFSDSFPPNPLALVPVVPASEPVQPANYDFGCTPLALSSGPIIPSENPFEDSPFVAVPFQDNFTALPHNFAPTTSLQPPPNVGSEPLQLVIEKEETVPAFDFGETFQGLSYAPGATSVQSLQLPPTTPVHPPFSAAPSGDNLTTKPQNFALSTSSQPPMTVGSEPHQLATVKVEMFPAYDFWATFQGLNYASGVTDMQFPPTTVASEPHRLAIVKVETVPAFDFGDTFDGSTYAPAITNVQLPPTTPKQPPFNAVPSGDNFTAQPQNFPSTTSLQPPAMSVGTKPHQPATARVETAPAFDFGDTFQCVTCVSPTVNNVLLPSTKPEFLHLDLPHARQPSSDTLGNILPQSGPATPTASQGALVPIPTVKYQPPKDKFEPKSTVWADTWSRGLVNLNISGPKANPLADIGIDFVDMNRKEKRKEKSTAAPVISTVIMGKAMGAGSGIGRAGASGFVPPPNAMLGSGIGMRGGAGMGMGMGGGASMGMGGSPVMAIGMGGGIGMGMGNVSGMGMGGSPGMAIGMGGGIGMGMGMGNVSGMGMGGYGGRLNQSMVMNMGMGMGQGAAQMFPGLGLPPGMQGGYNTMGMGGYTSQQPYGGPR</sequence>
<evidence type="ECO:0000313" key="1">
    <source>
        <dbReference type="EMBL" id="KAJ8616043.1"/>
    </source>
</evidence>
<gene>
    <name evidence="1" type="ORF">MRB53_035415</name>
</gene>
<proteinExistence type="predicted"/>
<evidence type="ECO:0000313" key="2">
    <source>
        <dbReference type="Proteomes" id="UP001234297"/>
    </source>
</evidence>
<name>A0ACC2K4K6_PERAE</name>
<comment type="caution">
    <text evidence="1">The sequence shown here is derived from an EMBL/GenBank/DDBJ whole genome shotgun (WGS) entry which is preliminary data.</text>
</comment>
<dbReference type="Proteomes" id="UP001234297">
    <property type="component" value="Chromosome 12"/>
</dbReference>